<dbReference type="Pfam" id="PF00177">
    <property type="entry name" value="Ribosomal_S7"/>
    <property type="match status" value="1"/>
</dbReference>
<evidence type="ECO:0000259" key="4">
    <source>
        <dbReference type="Pfam" id="PF00177"/>
    </source>
</evidence>
<organism evidence="5 6">
    <name type="scientific">Mycena maculata</name>
    <dbReference type="NCBI Taxonomy" id="230809"/>
    <lineage>
        <taxon>Eukaryota</taxon>
        <taxon>Fungi</taxon>
        <taxon>Dikarya</taxon>
        <taxon>Basidiomycota</taxon>
        <taxon>Agaricomycotina</taxon>
        <taxon>Agaricomycetes</taxon>
        <taxon>Agaricomycetidae</taxon>
        <taxon>Agaricales</taxon>
        <taxon>Marasmiineae</taxon>
        <taxon>Mycenaceae</taxon>
        <taxon>Mycena</taxon>
    </lineage>
</organism>
<reference evidence="5" key="1">
    <citation type="submission" date="2023-03" db="EMBL/GenBank/DDBJ databases">
        <title>Massive genome expansion in bonnet fungi (Mycena s.s.) driven by repeated elements and novel gene families across ecological guilds.</title>
        <authorList>
            <consortium name="Lawrence Berkeley National Laboratory"/>
            <person name="Harder C.B."/>
            <person name="Miyauchi S."/>
            <person name="Viragh M."/>
            <person name="Kuo A."/>
            <person name="Thoen E."/>
            <person name="Andreopoulos B."/>
            <person name="Lu D."/>
            <person name="Skrede I."/>
            <person name="Drula E."/>
            <person name="Henrissat B."/>
            <person name="Morin E."/>
            <person name="Kohler A."/>
            <person name="Barry K."/>
            <person name="LaButti K."/>
            <person name="Morin E."/>
            <person name="Salamov A."/>
            <person name="Lipzen A."/>
            <person name="Mereny Z."/>
            <person name="Hegedus B."/>
            <person name="Baldrian P."/>
            <person name="Stursova M."/>
            <person name="Weitz H."/>
            <person name="Taylor A."/>
            <person name="Grigoriev I.V."/>
            <person name="Nagy L.G."/>
            <person name="Martin F."/>
            <person name="Kauserud H."/>
        </authorList>
    </citation>
    <scope>NUCLEOTIDE SEQUENCE</scope>
    <source>
        <strain evidence="5">CBHHK188m</strain>
    </source>
</reference>
<dbReference type="InterPro" id="IPR047988">
    <property type="entry name" value="Ribosomal_uS7m_fungi"/>
</dbReference>
<evidence type="ECO:0000313" key="6">
    <source>
        <dbReference type="Proteomes" id="UP001215280"/>
    </source>
</evidence>
<evidence type="ECO:0000256" key="3">
    <source>
        <dbReference type="ARBA" id="ARBA00023274"/>
    </source>
</evidence>
<evidence type="ECO:0000256" key="1">
    <source>
        <dbReference type="ARBA" id="ARBA00007151"/>
    </source>
</evidence>
<dbReference type="Gene3D" id="1.10.455.10">
    <property type="entry name" value="Ribosomal protein S7 domain"/>
    <property type="match status" value="1"/>
</dbReference>
<keyword evidence="2 5" id="KW-0689">Ribosomal protein</keyword>
<keyword evidence="6" id="KW-1185">Reference proteome</keyword>
<dbReference type="PANTHER" id="PTHR11205">
    <property type="entry name" value="RIBOSOMAL PROTEIN S7"/>
    <property type="match status" value="1"/>
</dbReference>
<keyword evidence="3" id="KW-0687">Ribonucleoprotein</keyword>
<dbReference type="SUPFAM" id="SSF47973">
    <property type="entry name" value="Ribosomal protein S7"/>
    <property type="match status" value="1"/>
</dbReference>
<evidence type="ECO:0000256" key="2">
    <source>
        <dbReference type="ARBA" id="ARBA00022980"/>
    </source>
</evidence>
<gene>
    <name evidence="5" type="ORF">DFH07DRAFT_872586</name>
</gene>
<name>A0AAD7MHV9_9AGAR</name>
<sequence>MNVPPPEDPLLHLLTSMIMRDGQRAKARRIVSRTLLHIYTFTRAPPLPILREAVLLASPAVKTKSQTHGPKVVYTPMALSEKQRTHYGIEWLLEACKGDTGRPLEVRLAREMISVVQRSFTAREEKDPSFTGALSKKAIAHKFAMVNRGNVRVEPGAARALASANAESAE</sequence>
<dbReference type="InterPro" id="IPR023798">
    <property type="entry name" value="Ribosomal_uS7_dom"/>
</dbReference>
<evidence type="ECO:0000313" key="5">
    <source>
        <dbReference type="EMBL" id="KAJ7716818.1"/>
    </source>
</evidence>
<dbReference type="GO" id="GO:0005840">
    <property type="term" value="C:ribosome"/>
    <property type="evidence" value="ECO:0007669"/>
    <property type="project" value="UniProtKB-KW"/>
</dbReference>
<dbReference type="InterPro" id="IPR036823">
    <property type="entry name" value="Ribosomal_uS7_dom_sf"/>
</dbReference>
<dbReference type="GO" id="GO:0006412">
    <property type="term" value="P:translation"/>
    <property type="evidence" value="ECO:0007669"/>
    <property type="project" value="InterPro"/>
</dbReference>
<dbReference type="InterPro" id="IPR000235">
    <property type="entry name" value="Ribosomal_uS7"/>
</dbReference>
<dbReference type="EMBL" id="JARJLG010000327">
    <property type="protein sequence ID" value="KAJ7716818.1"/>
    <property type="molecule type" value="Genomic_DNA"/>
</dbReference>
<comment type="caution">
    <text evidence="5">The sequence shown here is derived from an EMBL/GenBank/DDBJ whole genome shotgun (WGS) entry which is preliminary data.</text>
</comment>
<feature type="domain" description="Small ribosomal subunit protein uS7" evidence="4">
    <location>
        <begin position="9"/>
        <end position="127"/>
    </location>
</feature>
<protein>
    <submittedName>
        <fullName evidence="5">Ribosomal protein S7 domain-containing protein</fullName>
    </submittedName>
</protein>
<dbReference type="CDD" id="cd14868">
    <property type="entry name" value="uS7_Mitochondria_Fungi"/>
    <property type="match status" value="1"/>
</dbReference>
<dbReference type="GO" id="GO:1990904">
    <property type="term" value="C:ribonucleoprotein complex"/>
    <property type="evidence" value="ECO:0007669"/>
    <property type="project" value="UniProtKB-KW"/>
</dbReference>
<comment type="similarity">
    <text evidence="1">Belongs to the universal ribosomal protein uS7 family.</text>
</comment>
<proteinExistence type="inferred from homology"/>
<dbReference type="Proteomes" id="UP001215280">
    <property type="component" value="Unassembled WGS sequence"/>
</dbReference>
<accession>A0AAD7MHV9</accession>
<dbReference type="AlphaFoldDB" id="A0AAD7MHV9"/>